<evidence type="ECO:0008006" key="2">
    <source>
        <dbReference type="Google" id="ProtNLM"/>
    </source>
</evidence>
<sequence>MTAPSTDPLAATYVRLAHGLDAHVKQQGGYFIDGYGGPAEWADHSLRRLETLQQEAQQLDALIAAEPDPQRRPFLEAQARAMHTTLQLLAGERLPYSEEVRRLFDIEPLRVPEATFEAALAQLDAALPGSGALTGRSEQLRQRVALPHGDILRMSAPILETLRRRTRQLLPLPDDEDFSIGLVSNQPWSGYNWPLGNFRSRIDINTDLPVLLPSLPDLLAHEGYPGHHTEHALKELHLARERGWAEHTLQLISAPECVVSEGIAVNALHAVMPEQEVEGWLTGELSREAGLDPSDVAAWLHSARASEQLSGVGGNAAWLLHQEGRPEAEVLEYLMTYSASTEERARQTLRFISSPAGRAYVYTYSVGGRLVREAMQAGDPQAVFRQLLTRPVTPGQLAAGL</sequence>
<reference evidence="1" key="1">
    <citation type="submission" date="2024-06" db="EMBL/GenBank/DDBJ databases">
        <title>Draft Genome Sequence of Deinococcus sonorensis Type Strain KR-87, a Biofilm Producing Representative of the Genus Deinococcus.</title>
        <authorList>
            <person name="Boren L.S."/>
            <person name="Grosso R.A."/>
            <person name="Hugenberg-Cox A.N."/>
            <person name="Hill J.T.E."/>
            <person name="Albert C.M."/>
            <person name="Tuohy J.M."/>
        </authorList>
    </citation>
    <scope>NUCLEOTIDE SEQUENCE</scope>
    <source>
        <strain evidence="1">KR-87</strain>
    </source>
</reference>
<dbReference type="AlphaFoldDB" id="A0AAU7UEU6"/>
<gene>
    <name evidence="1" type="ORF">ABOD76_11980</name>
</gene>
<organism evidence="1">
    <name type="scientific">Deinococcus sonorensis KR-87</name>
    <dbReference type="NCBI Taxonomy" id="694439"/>
    <lineage>
        <taxon>Bacteria</taxon>
        <taxon>Thermotogati</taxon>
        <taxon>Deinococcota</taxon>
        <taxon>Deinococci</taxon>
        <taxon>Deinococcales</taxon>
        <taxon>Deinococcaceae</taxon>
        <taxon>Deinococcus</taxon>
    </lineage>
</organism>
<name>A0AAU7UEU6_9DEIO</name>
<protein>
    <recommendedName>
        <fullName evidence="2">DUF885 domain-containing protein</fullName>
    </recommendedName>
</protein>
<accession>A0AAU7UEU6</accession>
<dbReference type="EMBL" id="CP158299">
    <property type="protein sequence ID" value="XBV86992.1"/>
    <property type="molecule type" value="Genomic_DNA"/>
</dbReference>
<dbReference type="RefSeq" id="WP_350245089.1">
    <property type="nucleotide sequence ID" value="NZ_CP158299.1"/>
</dbReference>
<dbReference type="KEGG" id="dsc:ABOD76_11980"/>
<proteinExistence type="predicted"/>
<evidence type="ECO:0000313" key="1">
    <source>
        <dbReference type="EMBL" id="XBV86992.1"/>
    </source>
</evidence>